<accession>A0A261R5P3</accession>
<organism evidence="1 2">
    <name type="scientific">Bordetella genomosp. 9</name>
    <dbReference type="NCBI Taxonomy" id="1416803"/>
    <lineage>
        <taxon>Bacteria</taxon>
        <taxon>Pseudomonadati</taxon>
        <taxon>Pseudomonadota</taxon>
        <taxon>Betaproteobacteria</taxon>
        <taxon>Burkholderiales</taxon>
        <taxon>Alcaligenaceae</taxon>
        <taxon>Bordetella</taxon>
    </lineage>
</organism>
<protein>
    <submittedName>
        <fullName evidence="1">Uncharacterized protein</fullName>
    </submittedName>
</protein>
<evidence type="ECO:0000313" key="2">
    <source>
        <dbReference type="Proteomes" id="UP000216857"/>
    </source>
</evidence>
<comment type="caution">
    <text evidence="1">The sequence shown here is derived from an EMBL/GenBank/DDBJ whole genome shotgun (WGS) entry which is preliminary data.</text>
</comment>
<dbReference type="EMBL" id="NEVJ01000003">
    <property type="protein sequence ID" value="OZI20087.1"/>
    <property type="molecule type" value="Genomic_DNA"/>
</dbReference>
<dbReference type="RefSeq" id="WP_094848700.1">
    <property type="nucleotide sequence ID" value="NZ_NEVJ01000003.1"/>
</dbReference>
<dbReference type="Proteomes" id="UP000216857">
    <property type="component" value="Unassembled WGS sequence"/>
</dbReference>
<name>A0A261R5P3_9BORD</name>
<evidence type="ECO:0000313" key="1">
    <source>
        <dbReference type="EMBL" id="OZI20087.1"/>
    </source>
</evidence>
<dbReference type="AlphaFoldDB" id="A0A261R5P3"/>
<dbReference type="OrthoDB" id="10014884at2"/>
<proteinExistence type="predicted"/>
<keyword evidence="2" id="KW-1185">Reference proteome</keyword>
<reference evidence="1" key="1">
    <citation type="submission" date="2017-05" db="EMBL/GenBank/DDBJ databases">
        <title>Complete and WGS of Bordetella genogroups.</title>
        <authorList>
            <person name="Spilker T."/>
            <person name="Lipuma J."/>
        </authorList>
    </citation>
    <scope>NUCLEOTIDE SEQUENCE</scope>
    <source>
        <strain evidence="1">AU21707</strain>
    </source>
</reference>
<sequence length="195" mass="21553">MSYKPVYPTVAELATMTAQQVFDRVAVHLLKQGKPATLGAGTCVYRGPGGTACAVGVLIPESEYADCLEGGAVGYLIGMCHDRDRPELGHFLRKHQGVLRDLQQVHDTTEPDEPVSPERIRRDGRDQRGDCVKRLFIYPNFGNPCNFPDYVAHSGQIVDVVHEIPTDQDERLYRVRAADGWEGDAWDSELSTVAA</sequence>
<gene>
    <name evidence="1" type="ORF">CAL26_21265</name>
</gene>